<sequence>MPFARLERIFHWLRTPKTKTNAAQLPDDVRTILQKRRHRPAKTQGVSPLASLYRMYEYIVLDYNIGLRSEIEWFYNHSDWAVSAIPDPKDSNAERYAILAVLPRYLAYAFNNLAERGLPRDAPSIITNEELDELQKQPKVLEKLPSWLDSVPKLDILLDIPDSEGQSADEATRSEWFFEKNINVHEPHVLFV</sequence>
<dbReference type="Proteomes" id="UP000799437">
    <property type="component" value="Unassembled WGS sequence"/>
</dbReference>
<dbReference type="RefSeq" id="XP_033603677.1">
    <property type="nucleotide sequence ID" value="XM_033746587.1"/>
</dbReference>
<reference evidence="1" key="1">
    <citation type="journal article" date="2020" name="Stud. Mycol.">
        <title>101 Dothideomycetes genomes: a test case for predicting lifestyles and emergence of pathogens.</title>
        <authorList>
            <person name="Haridas S."/>
            <person name="Albert R."/>
            <person name="Binder M."/>
            <person name="Bloem J."/>
            <person name="Labutti K."/>
            <person name="Salamov A."/>
            <person name="Andreopoulos B."/>
            <person name="Baker S."/>
            <person name="Barry K."/>
            <person name="Bills G."/>
            <person name="Bluhm B."/>
            <person name="Cannon C."/>
            <person name="Castanera R."/>
            <person name="Culley D."/>
            <person name="Daum C."/>
            <person name="Ezra D."/>
            <person name="Gonzalez J."/>
            <person name="Henrissat B."/>
            <person name="Kuo A."/>
            <person name="Liang C."/>
            <person name="Lipzen A."/>
            <person name="Lutzoni F."/>
            <person name="Magnuson J."/>
            <person name="Mondo S."/>
            <person name="Nolan M."/>
            <person name="Ohm R."/>
            <person name="Pangilinan J."/>
            <person name="Park H.-J."/>
            <person name="Ramirez L."/>
            <person name="Alfaro M."/>
            <person name="Sun H."/>
            <person name="Tritt A."/>
            <person name="Yoshinaga Y."/>
            <person name="Zwiers L.-H."/>
            <person name="Turgeon B."/>
            <person name="Goodwin S."/>
            <person name="Spatafora J."/>
            <person name="Crous P."/>
            <person name="Grigoriev I."/>
        </authorList>
    </citation>
    <scope>NUCLEOTIDE SEQUENCE</scope>
    <source>
        <strain evidence="1">CBS 121739</strain>
    </source>
</reference>
<dbReference type="OrthoDB" id="5422293at2759"/>
<organism evidence="1 2">
    <name type="scientific">Pseudovirgaria hyperparasitica</name>
    <dbReference type="NCBI Taxonomy" id="470096"/>
    <lineage>
        <taxon>Eukaryota</taxon>
        <taxon>Fungi</taxon>
        <taxon>Dikarya</taxon>
        <taxon>Ascomycota</taxon>
        <taxon>Pezizomycotina</taxon>
        <taxon>Dothideomycetes</taxon>
        <taxon>Dothideomycetes incertae sedis</taxon>
        <taxon>Acrospermales</taxon>
        <taxon>Acrospermaceae</taxon>
        <taxon>Pseudovirgaria</taxon>
    </lineage>
</organism>
<dbReference type="GeneID" id="54487641"/>
<name>A0A6A6WGX3_9PEZI</name>
<gene>
    <name evidence="1" type="ORF">EJ05DRAFT_497780</name>
</gene>
<evidence type="ECO:0000313" key="2">
    <source>
        <dbReference type="Proteomes" id="UP000799437"/>
    </source>
</evidence>
<evidence type="ECO:0000313" key="1">
    <source>
        <dbReference type="EMBL" id="KAF2761226.1"/>
    </source>
</evidence>
<protein>
    <submittedName>
        <fullName evidence="1">Uncharacterized protein</fullName>
    </submittedName>
</protein>
<proteinExistence type="predicted"/>
<dbReference type="AlphaFoldDB" id="A0A6A6WGX3"/>
<keyword evidence="2" id="KW-1185">Reference proteome</keyword>
<dbReference type="EMBL" id="ML996567">
    <property type="protein sequence ID" value="KAF2761226.1"/>
    <property type="molecule type" value="Genomic_DNA"/>
</dbReference>
<accession>A0A6A6WGX3</accession>